<comment type="caution">
    <text evidence="1">The sequence shown here is derived from an EMBL/GenBank/DDBJ whole genome shotgun (WGS) entry which is preliminary data.</text>
</comment>
<organism evidence="1 2">
    <name type="scientific">Catharanthus roseus</name>
    <name type="common">Madagascar periwinkle</name>
    <name type="synonym">Vinca rosea</name>
    <dbReference type="NCBI Taxonomy" id="4058"/>
    <lineage>
        <taxon>Eukaryota</taxon>
        <taxon>Viridiplantae</taxon>
        <taxon>Streptophyta</taxon>
        <taxon>Embryophyta</taxon>
        <taxon>Tracheophyta</taxon>
        <taxon>Spermatophyta</taxon>
        <taxon>Magnoliopsida</taxon>
        <taxon>eudicotyledons</taxon>
        <taxon>Gunneridae</taxon>
        <taxon>Pentapetalae</taxon>
        <taxon>asterids</taxon>
        <taxon>lamiids</taxon>
        <taxon>Gentianales</taxon>
        <taxon>Apocynaceae</taxon>
        <taxon>Rauvolfioideae</taxon>
        <taxon>Vinceae</taxon>
        <taxon>Catharanthinae</taxon>
        <taxon>Catharanthus</taxon>
    </lineage>
</organism>
<protein>
    <submittedName>
        <fullName evidence="1">Uncharacterized protein</fullName>
    </submittedName>
</protein>
<name>A0ACC0AAE4_CATRO</name>
<dbReference type="Proteomes" id="UP001060085">
    <property type="component" value="Linkage Group LG06"/>
</dbReference>
<reference evidence="2" key="1">
    <citation type="journal article" date="2023" name="Nat. Plants">
        <title>Single-cell RNA sequencing provides a high-resolution roadmap for understanding the multicellular compartmentation of specialized metabolism.</title>
        <authorList>
            <person name="Sun S."/>
            <person name="Shen X."/>
            <person name="Li Y."/>
            <person name="Li Y."/>
            <person name="Wang S."/>
            <person name="Li R."/>
            <person name="Zhang H."/>
            <person name="Shen G."/>
            <person name="Guo B."/>
            <person name="Wei J."/>
            <person name="Xu J."/>
            <person name="St-Pierre B."/>
            <person name="Chen S."/>
            <person name="Sun C."/>
        </authorList>
    </citation>
    <scope>NUCLEOTIDE SEQUENCE [LARGE SCALE GENOMIC DNA]</scope>
</reference>
<proteinExistence type="predicted"/>
<evidence type="ECO:0000313" key="2">
    <source>
        <dbReference type="Proteomes" id="UP001060085"/>
    </source>
</evidence>
<gene>
    <name evidence="1" type="ORF">M9H77_26691</name>
</gene>
<sequence>MRDDGRKILVYFMKHVCVEFPTKLSSLKCSMSSSLIDFSTIIFREALSASHSRAVSKRRSGKERTLGVGLEEVPSTLALFYLDFEEEATALLEAIGRIETKRKIGKMRGKKQHQKAATQTIIRTQNAQQSKYYCRPCV</sequence>
<keyword evidence="2" id="KW-1185">Reference proteome</keyword>
<evidence type="ECO:0000313" key="1">
    <source>
        <dbReference type="EMBL" id="KAI5657898.1"/>
    </source>
</evidence>
<accession>A0ACC0AAE4</accession>
<dbReference type="EMBL" id="CM044706">
    <property type="protein sequence ID" value="KAI5657898.1"/>
    <property type="molecule type" value="Genomic_DNA"/>
</dbReference>